<keyword evidence="3" id="KW-1185">Reference proteome</keyword>
<organism evidence="1 3">
    <name type="scientific">Volvox reticuliferus</name>
    <dbReference type="NCBI Taxonomy" id="1737510"/>
    <lineage>
        <taxon>Eukaryota</taxon>
        <taxon>Viridiplantae</taxon>
        <taxon>Chlorophyta</taxon>
        <taxon>core chlorophytes</taxon>
        <taxon>Chlorophyceae</taxon>
        <taxon>CS clade</taxon>
        <taxon>Chlamydomonadales</taxon>
        <taxon>Volvocaceae</taxon>
        <taxon>Volvox</taxon>
    </lineage>
</organism>
<proteinExistence type="predicted"/>
<gene>
    <name evidence="1" type="ORF">Vretifemale_5671</name>
    <name evidence="2" type="ORF">Vretimale_5816</name>
</gene>
<dbReference type="AlphaFoldDB" id="A0A8J4FI94"/>
<dbReference type="EMBL" id="BNCP01000008">
    <property type="protein sequence ID" value="GIL76226.1"/>
    <property type="molecule type" value="Genomic_DNA"/>
</dbReference>
<evidence type="ECO:0000313" key="3">
    <source>
        <dbReference type="Proteomes" id="UP000747110"/>
    </source>
</evidence>
<evidence type="ECO:0000313" key="1">
    <source>
        <dbReference type="EMBL" id="GIL76226.1"/>
    </source>
</evidence>
<sequence length="278" mass="28971">MHSGPTPCWRRLPLHSPPAYPPPRRWGSPPTAPQWWRRHAASQILLSAPPRRWWWSPVPLYGPHSVAERVGAVDDALQETLQAVGAAMAPPVAAFVPGRTMPSAEVVHVDRSKEAVAHTGAREHRRCVGVAMGGRPLVASLRVAAAAPPAMAPVHRGYVLLVKAQARHTVRCPCAGAGAAGAGPRSEVPQTLAKGLPATASASAAAVDVAADARGEALCGARVAAVLMILDRPPLRLAAHSLANAVWAGGTEAHGTVAAARAGSSLECPTWRERLGVT</sequence>
<accession>A0A8J4FI94</accession>
<comment type="caution">
    <text evidence="1">The sequence shown here is derived from an EMBL/GenBank/DDBJ whole genome shotgun (WGS) entry which is preliminary data.</text>
</comment>
<dbReference type="Proteomes" id="UP000747110">
    <property type="component" value="Unassembled WGS sequence"/>
</dbReference>
<dbReference type="EMBL" id="BNCQ01000008">
    <property type="protein sequence ID" value="GIM00930.1"/>
    <property type="molecule type" value="Genomic_DNA"/>
</dbReference>
<protein>
    <submittedName>
        <fullName evidence="1">Uncharacterized protein</fullName>
    </submittedName>
</protein>
<reference evidence="1" key="1">
    <citation type="journal article" date="2021" name="Proc. Natl. Acad. Sci. U.S.A.">
        <title>Three genomes in the algal genus Volvox reveal the fate of a haploid sex-determining region after a transition to homothallism.</title>
        <authorList>
            <person name="Yamamoto K."/>
            <person name="Hamaji T."/>
            <person name="Kawai-Toyooka H."/>
            <person name="Matsuzaki R."/>
            <person name="Takahashi F."/>
            <person name="Nishimura Y."/>
            <person name="Kawachi M."/>
            <person name="Noguchi H."/>
            <person name="Minakuchi Y."/>
            <person name="Umen J.G."/>
            <person name="Toyoda A."/>
            <person name="Nozaki H."/>
        </authorList>
    </citation>
    <scope>NUCLEOTIDE SEQUENCE</scope>
    <source>
        <strain evidence="2">NIES-3785</strain>
        <strain evidence="1">NIES-3786</strain>
    </source>
</reference>
<name>A0A8J4FI94_9CHLO</name>
<evidence type="ECO:0000313" key="2">
    <source>
        <dbReference type="EMBL" id="GIM00930.1"/>
    </source>
</evidence>
<dbReference type="Proteomes" id="UP000722791">
    <property type="component" value="Unassembled WGS sequence"/>
</dbReference>